<reference evidence="2" key="1">
    <citation type="journal article" date="2021" name="Nat. Commun.">
        <title>Genetic determinants of endophytism in the Arabidopsis root mycobiome.</title>
        <authorList>
            <person name="Mesny F."/>
            <person name="Miyauchi S."/>
            <person name="Thiergart T."/>
            <person name="Pickel B."/>
            <person name="Atanasova L."/>
            <person name="Karlsson M."/>
            <person name="Huettel B."/>
            <person name="Barry K.W."/>
            <person name="Haridas S."/>
            <person name="Chen C."/>
            <person name="Bauer D."/>
            <person name="Andreopoulos W."/>
            <person name="Pangilinan J."/>
            <person name="LaButti K."/>
            <person name="Riley R."/>
            <person name="Lipzen A."/>
            <person name="Clum A."/>
            <person name="Drula E."/>
            <person name="Henrissat B."/>
            <person name="Kohler A."/>
            <person name="Grigoriev I.V."/>
            <person name="Martin F.M."/>
            <person name="Hacquard S."/>
        </authorList>
    </citation>
    <scope>NUCLEOTIDE SEQUENCE</scope>
    <source>
        <strain evidence="2">MPI-CAGE-AT-0016</strain>
    </source>
</reference>
<dbReference type="Proteomes" id="UP000813385">
    <property type="component" value="Unassembled WGS sequence"/>
</dbReference>
<evidence type="ECO:0000313" key="3">
    <source>
        <dbReference type="Proteomes" id="UP000813385"/>
    </source>
</evidence>
<sequence>MRTPHPTNDDPPVSRSSLHCSSRPQRLHRPVVACRPAQWNCLHLHGACRPAHLFPPVPPGCRRGAAACRSPARLAILSVRGNTGQVQQPSLTARRARASFTSVSPCLPGDARCYLYLLQNGRRMSRRKRRAQCVWKRYAIFQAPCERGQRRNARGKARRSKALSAHPWRRAKHNCLTWKRGDPKHGPGRVCHFPPSHHVPSTWAR</sequence>
<accession>A0A8K0X3W0</accession>
<organism evidence="2 3">
    <name type="scientific">Plectosphaerella cucumerina</name>
    <dbReference type="NCBI Taxonomy" id="40658"/>
    <lineage>
        <taxon>Eukaryota</taxon>
        <taxon>Fungi</taxon>
        <taxon>Dikarya</taxon>
        <taxon>Ascomycota</taxon>
        <taxon>Pezizomycotina</taxon>
        <taxon>Sordariomycetes</taxon>
        <taxon>Hypocreomycetidae</taxon>
        <taxon>Glomerellales</taxon>
        <taxon>Plectosphaerellaceae</taxon>
        <taxon>Plectosphaerella</taxon>
    </lineage>
</organism>
<dbReference type="EMBL" id="JAGPXD010000003">
    <property type="protein sequence ID" value="KAH7362594.1"/>
    <property type="molecule type" value="Genomic_DNA"/>
</dbReference>
<dbReference type="AlphaFoldDB" id="A0A8K0X3W0"/>
<name>A0A8K0X3W0_9PEZI</name>
<comment type="caution">
    <text evidence="2">The sequence shown here is derived from an EMBL/GenBank/DDBJ whole genome shotgun (WGS) entry which is preliminary data.</text>
</comment>
<protein>
    <submittedName>
        <fullName evidence="2">Uncharacterized protein</fullName>
    </submittedName>
</protein>
<evidence type="ECO:0000256" key="1">
    <source>
        <dbReference type="SAM" id="MobiDB-lite"/>
    </source>
</evidence>
<gene>
    <name evidence="2" type="ORF">B0T11DRAFT_281078</name>
</gene>
<evidence type="ECO:0000313" key="2">
    <source>
        <dbReference type="EMBL" id="KAH7362594.1"/>
    </source>
</evidence>
<keyword evidence="3" id="KW-1185">Reference proteome</keyword>
<proteinExistence type="predicted"/>
<feature type="region of interest" description="Disordered" evidence="1">
    <location>
        <begin position="1"/>
        <end position="21"/>
    </location>
</feature>